<dbReference type="AlphaFoldDB" id="A0A0D2GFH2"/>
<evidence type="ECO:0000313" key="10">
    <source>
        <dbReference type="EMBL" id="KIW79523.1"/>
    </source>
</evidence>
<dbReference type="HOGENOM" id="CLU_001265_30_13_1"/>
<dbReference type="GeneID" id="25305625"/>
<dbReference type="FunFam" id="1.20.1250.20:FF:000134">
    <property type="entry name" value="MFS sugar transporter protein"/>
    <property type="match status" value="1"/>
</dbReference>
<dbReference type="InterPro" id="IPR005829">
    <property type="entry name" value="Sugar_transporter_CS"/>
</dbReference>
<comment type="subcellular location">
    <subcellularLocation>
        <location evidence="1">Membrane</location>
        <topology evidence="1">Multi-pass membrane protein</topology>
    </subcellularLocation>
</comment>
<evidence type="ECO:0000256" key="8">
    <source>
        <dbReference type="SAM" id="Phobius"/>
    </source>
</evidence>
<feature type="transmembrane region" description="Helical" evidence="8">
    <location>
        <begin position="192"/>
        <end position="215"/>
    </location>
</feature>
<dbReference type="GO" id="GO:0016020">
    <property type="term" value="C:membrane"/>
    <property type="evidence" value="ECO:0007669"/>
    <property type="project" value="UniProtKB-SubCell"/>
</dbReference>
<dbReference type="InterPro" id="IPR003663">
    <property type="entry name" value="Sugar/inositol_transpt"/>
</dbReference>
<dbReference type="InterPro" id="IPR005828">
    <property type="entry name" value="MFS_sugar_transport-like"/>
</dbReference>
<feature type="transmembrane region" description="Helical" evidence="8">
    <location>
        <begin position="450"/>
        <end position="469"/>
    </location>
</feature>
<feature type="domain" description="Major facilitator superfamily (MFS) profile" evidence="9">
    <location>
        <begin position="36"/>
        <end position="473"/>
    </location>
</feature>
<feature type="transmembrane region" description="Helical" evidence="8">
    <location>
        <begin position="136"/>
        <end position="155"/>
    </location>
</feature>
<evidence type="ECO:0000313" key="11">
    <source>
        <dbReference type="Proteomes" id="UP000053029"/>
    </source>
</evidence>
<keyword evidence="6 8" id="KW-0472">Membrane</keyword>
<evidence type="ECO:0000256" key="4">
    <source>
        <dbReference type="ARBA" id="ARBA00022692"/>
    </source>
</evidence>
<keyword evidence="11" id="KW-1185">Reference proteome</keyword>
<dbReference type="Pfam" id="PF00083">
    <property type="entry name" value="Sugar_tr"/>
    <property type="match status" value="1"/>
</dbReference>
<keyword evidence="5 8" id="KW-1133">Transmembrane helix</keyword>
<dbReference type="InterPro" id="IPR036259">
    <property type="entry name" value="MFS_trans_sf"/>
</dbReference>
<dbReference type="SUPFAM" id="SSF103473">
    <property type="entry name" value="MFS general substrate transporter"/>
    <property type="match status" value="1"/>
</dbReference>
<dbReference type="GO" id="GO:0005351">
    <property type="term" value="F:carbohydrate:proton symporter activity"/>
    <property type="evidence" value="ECO:0007669"/>
    <property type="project" value="TreeGrafter"/>
</dbReference>
<dbReference type="Proteomes" id="UP000053029">
    <property type="component" value="Unassembled WGS sequence"/>
</dbReference>
<feature type="transmembrane region" description="Helical" evidence="8">
    <location>
        <begin position="30"/>
        <end position="49"/>
    </location>
</feature>
<dbReference type="EMBL" id="KN846972">
    <property type="protein sequence ID" value="KIW79523.1"/>
    <property type="molecule type" value="Genomic_DNA"/>
</dbReference>
<evidence type="ECO:0000259" key="9">
    <source>
        <dbReference type="PROSITE" id="PS50850"/>
    </source>
</evidence>
<evidence type="ECO:0000256" key="2">
    <source>
        <dbReference type="ARBA" id="ARBA00010992"/>
    </source>
</evidence>
<proteinExistence type="inferred from homology"/>
<evidence type="ECO:0000256" key="6">
    <source>
        <dbReference type="ARBA" id="ARBA00023136"/>
    </source>
</evidence>
<reference evidence="10 11" key="1">
    <citation type="submission" date="2015-01" db="EMBL/GenBank/DDBJ databases">
        <title>The Genome Sequence of Fonsecaea pedrosoi CBS 271.37.</title>
        <authorList>
            <consortium name="The Broad Institute Genomics Platform"/>
            <person name="Cuomo C."/>
            <person name="de Hoog S."/>
            <person name="Gorbushina A."/>
            <person name="Stielow B."/>
            <person name="Teixiera M."/>
            <person name="Abouelleil A."/>
            <person name="Chapman S.B."/>
            <person name="Priest M."/>
            <person name="Young S.K."/>
            <person name="Wortman J."/>
            <person name="Nusbaum C."/>
            <person name="Birren B."/>
        </authorList>
    </citation>
    <scope>NUCLEOTIDE SEQUENCE [LARGE SCALE GENOMIC DNA]</scope>
    <source>
        <strain evidence="10 11">CBS 271.37</strain>
    </source>
</reference>
<keyword evidence="3 7" id="KW-0813">Transport</keyword>
<feature type="transmembrane region" description="Helical" evidence="8">
    <location>
        <begin position="350"/>
        <end position="373"/>
    </location>
</feature>
<feature type="transmembrane region" description="Helical" evidence="8">
    <location>
        <begin position="419"/>
        <end position="438"/>
    </location>
</feature>
<organism evidence="10 11">
    <name type="scientific">Fonsecaea pedrosoi CBS 271.37</name>
    <dbReference type="NCBI Taxonomy" id="1442368"/>
    <lineage>
        <taxon>Eukaryota</taxon>
        <taxon>Fungi</taxon>
        <taxon>Dikarya</taxon>
        <taxon>Ascomycota</taxon>
        <taxon>Pezizomycotina</taxon>
        <taxon>Eurotiomycetes</taxon>
        <taxon>Chaetothyriomycetidae</taxon>
        <taxon>Chaetothyriales</taxon>
        <taxon>Herpotrichiellaceae</taxon>
        <taxon>Fonsecaea</taxon>
    </lineage>
</organism>
<dbReference type="VEuPathDB" id="FungiDB:Z517_06135"/>
<feature type="transmembrane region" description="Helical" evidence="8">
    <location>
        <begin position="326"/>
        <end position="343"/>
    </location>
</feature>
<comment type="similarity">
    <text evidence="2 7">Belongs to the major facilitator superfamily. Sugar transporter (TC 2.A.1.1) family.</text>
</comment>
<feature type="transmembrane region" description="Helical" evidence="8">
    <location>
        <begin position="106"/>
        <end position="130"/>
    </location>
</feature>
<dbReference type="InterPro" id="IPR020846">
    <property type="entry name" value="MFS_dom"/>
</dbReference>
<dbReference type="NCBIfam" id="TIGR00879">
    <property type="entry name" value="SP"/>
    <property type="match status" value="1"/>
</dbReference>
<sequence length="531" mass="58433">MDSAVHTTLTVSEVLALEDKKGLGLTPALIRLYLVLAPATLVVCATNGFDGSVLNALQGIDRWKDQFGHPDGALLGITSSAYALGAIGSTPFSAIVSDRFGRRWSIFIGSIIMMLGVVLQCVSKSIGLFIGGRVVVGFGISLALAAAPILLAELAHPRHRVFFSAMYNCSFALGSVLAAWVAYGSVNIPSSWAWRLPTLFQACPALIQTSAIWFLDESPRWLCYKDRGDEAFAILVKHHGGGDPNHPLPIAEYHEMCEALQQEKQMKHRGLRLFVQTPENRKRLMILIALAVFGQWSGTGLISYYLPKILDSIGITGQQEQTRLNGIVTTVNYVTSFCAVIFATKVGRRVLFVGGGTFMWLSLVGFATSVALYNEHKSTSAGRSSLGFIFIFNTGYNFCLIPTLYLYSTEILPYRLRAMGLSISVFTTKASLFFNQFVNPIGLSSIGWKYYFVYVAWVAVEVLIMFFFFPETKGHTLETMPEVFGERVLDNRDKKIMVNDDDDVHVVELGGGPKGLDRSKGYIEHVQDVGV</sequence>
<protein>
    <submittedName>
        <fullName evidence="10">Unplaced genomic scaffold supercont1.4, whole genome shotgun sequence</fullName>
    </submittedName>
</protein>
<dbReference type="PROSITE" id="PS00216">
    <property type="entry name" value="SUGAR_TRANSPORT_1"/>
    <property type="match status" value="1"/>
</dbReference>
<dbReference type="PANTHER" id="PTHR48022">
    <property type="entry name" value="PLASTIDIC GLUCOSE TRANSPORTER 4"/>
    <property type="match status" value="1"/>
</dbReference>
<accession>A0A0D2GFH2</accession>
<keyword evidence="4 8" id="KW-0812">Transmembrane</keyword>
<dbReference type="RefSeq" id="XP_013283331.1">
    <property type="nucleotide sequence ID" value="XM_013427877.1"/>
</dbReference>
<dbReference type="PROSITE" id="PS50850">
    <property type="entry name" value="MFS"/>
    <property type="match status" value="1"/>
</dbReference>
<feature type="transmembrane region" description="Helical" evidence="8">
    <location>
        <begin position="284"/>
        <end position="306"/>
    </location>
</feature>
<evidence type="ECO:0000256" key="1">
    <source>
        <dbReference type="ARBA" id="ARBA00004141"/>
    </source>
</evidence>
<dbReference type="OrthoDB" id="6133115at2759"/>
<feature type="transmembrane region" description="Helical" evidence="8">
    <location>
        <begin position="167"/>
        <end position="186"/>
    </location>
</feature>
<dbReference type="PANTHER" id="PTHR48022:SF64">
    <property type="entry name" value="MAJOR FACILITATOR SUPERFAMILY (MFS) PROFILE DOMAIN-CONTAINING PROTEIN"/>
    <property type="match status" value="1"/>
</dbReference>
<evidence type="ECO:0000256" key="3">
    <source>
        <dbReference type="ARBA" id="ARBA00022448"/>
    </source>
</evidence>
<dbReference type="Gene3D" id="1.20.1250.20">
    <property type="entry name" value="MFS general substrate transporter like domains"/>
    <property type="match status" value="1"/>
</dbReference>
<feature type="transmembrane region" description="Helical" evidence="8">
    <location>
        <begin position="73"/>
        <end position="94"/>
    </location>
</feature>
<feature type="transmembrane region" description="Helical" evidence="8">
    <location>
        <begin position="385"/>
        <end position="407"/>
    </location>
</feature>
<evidence type="ECO:0000256" key="5">
    <source>
        <dbReference type="ARBA" id="ARBA00022989"/>
    </source>
</evidence>
<gene>
    <name evidence="10" type="ORF">Z517_06135</name>
</gene>
<evidence type="ECO:0000256" key="7">
    <source>
        <dbReference type="RuleBase" id="RU003346"/>
    </source>
</evidence>
<name>A0A0D2GFH2_9EURO</name>
<dbReference type="InterPro" id="IPR050360">
    <property type="entry name" value="MFS_Sugar_Transporters"/>
</dbReference>